<dbReference type="PANTHER" id="PTHR44329">
    <property type="entry name" value="SERINE/THREONINE-PROTEIN KINASE TNNI3K-RELATED"/>
    <property type="match status" value="1"/>
</dbReference>
<keyword evidence="4" id="KW-1185">Reference proteome</keyword>
<organism evidence="3 4">
    <name type="scientific">Ceratodon purpureus</name>
    <name type="common">Fire moss</name>
    <name type="synonym">Dicranum purpureum</name>
    <dbReference type="NCBI Taxonomy" id="3225"/>
    <lineage>
        <taxon>Eukaryota</taxon>
        <taxon>Viridiplantae</taxon>
        <taxon>Streptophyta</taxon>
        <taxon>Embryophyta</taxon>
        <taxon>Bryophyta</taxon>
        <taxon>Bryophytina</taxon>
        <taxon>Bryopsida</taxon>
        <taxon>Dicranidae</taxon>
        <taxon>Pseudoditrichales</taxon>
        <taxon>Ditrichaceae</taxon>
        <taxon>Ceratodon</taxon>
    </lineage>
</organism>
<dbReference type="SMART" id="SM00220">
    <property type="entry name" value="S_TKc"/>
    <property type="match status" value="2"/>
</dbReference>
<name>A0A8T0IIB0_CERPU</name>
<sequence>MGQIISLVISSVASRRSGMVDWNQEQIYITQVTEAMEEMASKWNSASVGQGTGGHPVDVPDYLRIDPSRIKRVRPIGDVGASAEVYEAIWSRCPCAVKIFKSEYSREFVSIVQKELNYLIALRHPHVVRLMGLSVDSQRRCSIVMGLMRFMGLSRDDLQGRYIIVMELMSKSLRALMVSRMLEMACHCGPFKPSEALDIITKIALGMWFLHTKGVSHRDLKSANVMVQLDNGGDITEVKIVDFGASLNLDSNGVEAKSVVGTGFFMAPEILHLKTDKSKKPDLMAADVYSFAMTCCEILTGKLPFEDEISEGKLRFNEYNKVVEGLRPELPCNLDGTLMELIKSCWAHDPNDRPRFENICERLVGMSAKTTSEGVAPLSSSWQDDESRFSSSYQNDDQGSKQVSLNNIFYDLKDHPLTIIEHTDLKNPRRIGKLAPNSRVYEATWLGCTFAVKRFRIPIAGVDATGQAGELEFMISLSHPQIVQLVGVSFGPYQELMIVMELMDCSLRELITSRMQERTLPFDIHEAVLIIRKIALGMAFLHSRGVTHRDLKSHNVMVQKYPSQIINVKIVDFGVSQNLNKGGTHLSHSGVGAGFWRAPEMLPSREAKRSRALDLKAADVFSFSMTCYEVFTGKRPMSEYNLSARDYDRVIKGLRPTLPSDLLPKLKVLIEKCWHGQPDRRPNFDHICEEIEMIEQAL</sequence>
<evidence type="ECO:0000313" key="4">
    <source>
        <dbReference type="Proteomes" id="UP000822688"/>
    </source>
</evidence>
<dbReference type="InterPro" id="IPR051681">
    <property type="entry name" value="Ser/Thr_Kinases-Pseudokinases"/>
</dbReference>
<dbReference type="PROSITE" id="PS50011">
    <property type="entry name" value="PROTEIN_KINASE_DOM"/>
    <property type="match status" value="2"/>
</dbReference>
<dbReference type="InterPro" id="IPR011009">
    <property type="entry name" value="Kinase-like_dom_sf"/>
</dbReference>
<accession>A0A8T0IIB0</accession>
<dbReference type="GO" id="GO:0005524">
    <property type="term" value="F:ATP binding"/>
    <property type="evidence" value="ECO:0007669"/>
    <property type="project" value="InterPro"/>
</dbReference>
<dbReference type="Gene3D" id="3.30.200.20">
    <property type="entry name" value="Phosphorylase Kinase, domain 1"/>
    <property type="match status" value="2"/>
</dbReference>
<proteinExistence type="predicted"/>
<dbReference type="Gene3D" id="1.10.510.10">
    <property type="entry name" value="Transferase(Phosphotransferase) domain 1"/>
    <property type="match status" value="2"/>
</dbReference>
<protein>
    <recommendedName>
        <fullName evidence="2">Protein kinase domain-containing protein</fullName>
    </recommendedName>
</protein>
<feature type="domain" description="Protein kinase" evidence="2">
    <location>
        <begin position="71"/>
        <end position="366"/>
    </location>
</feature>
<dbReference type="InterPro" id="IPR001245">
    <property type="entry name" value="Ser-Thr/Tyr_kinase_cat_dom"/>
</dbReference>
<feature type="domain" description="Protein kinase" evidence="2">
    <location>
        <begin position="425"/>
        <end position="694"/>
    </location>
</feature>
<gene>
    <name evidence="3" type="ORF">KC19_3G072900</name>
</gene>
<dbReference type="Pfam" id="PF00069">
    <property type="entry name" value="Pkinase"/>
    <property type="match status" value="1"/>
</dbReference>
<dbReference type="InterPro" id="IPR008271">
    <property type="entry name" value="Ser/Thr_kinase_AS"/>
</dbReference>
<evidence type="ECO:0000256" key="1">
    <source>
        <dbReference type="SAM" id="MobiDB-lite"/>
    </source>
</evidence>
<evidence type="ECO:0000259" key="2">
    <source>
        <dbReference type="PROSITE" id="PS50011"/>
    </source>
</evidence>
<dbReference type="SUPFAM" id="SSF56112">
    <property type="entry name" value="Protein kinase-like (PK-like)"/>
    <property type="match status" value="2"/>
</dbReference>
<comment type="caution">
    <text evidence="3">The sequence shown here is derived from an EMBL/GenBank/DDBJ whole genome shotgun (WGS) entry which is preliminary data.</text>
</comment>
<dbReference type="AlphaFoldDB" id="A0A8T0IIB0"/>
<dbReference type="Proteomes" id="UP000822688">
    <property type="component" value="Chromosome 3"/>
</dbReference>
<dbReference type="EMBL" id="CM026423">
    <property type="protein sequence ID" value="KAG0582607.1"/>
    <property type="molecule type" value="Genomic_DNA"/>
</dbReference>
<dbReference type="GO" id="GO:0004674">
    <property type="term" value="F:protein serine/threonine kinase activity"/>
    <property type="evidence" value="ECO:0007669"/>
    <property type="project" value="TreeGrafter"/>
</dbReference>
<feature type="compositionally biased region" description="Polar residues" evidence="1">
    <location>
        <begin position="389"/>
        <end position="399"/>
    </location>
</feature>
<dbReference type="Pfam" id="PF07714">
    <property type="entry name" value="PK_Tyr_Ser-Thr"/>
    <property type="match status" value="1"/>
</dbReference>
<dbReference type="PANTHER" id="PTHR44329:SF260">
    <property type="entry name" value="PROTEIN KINASE DOMAIN-CONTAINING PROTEIN"/>
    <property type="match status" value="1"/>
</dbReference>
<dbReference type="PROSITE" id="PS00108">
    <property type="entry name" value="PROTEIN_KINASE_ST"/>
    <property type="match status" value="2"/>
</dbReference>
<dbReference type="EMBL" id="CM026423">
    <property type="protein sequence ID" value="KAG0582606.1"/>
    <property type="molecule type" value="Genomic_DNA"/>
</dbReference>
<feature type="region of interest" description="Disordered" evidence="1">
    <location>
        <begin position="375"/>
        <end position="399"/>
    </location>
</feature>
<dbReference type="InterPro" id="IPR000719">
    <property type="entry name" value="Prot_kinase_dom"/>
</dbReference>
<evidence type="ECO:0000313" key="3">
    <source>
        <dbReference type="EMBL" id="KAG0582606.1"/>
    </source>
</evidence>
<reference evidence="3" key="1">
    <citation type="submission" date="2020-06" db="EMBL/GenBank/DDBJ databases">
        <title>WGS assembly of Ceratodon purpureus strain R40.</title>
        <authorList>
            <person name="Carey S.B."/>
            <person name="Jenkins J."/>
            <person name="Shu S."/>
            <person name="Lovell J.T."/>
            <person name="Sreedasyam A."/>
            <person name="Maumus F."/>
            <person name="Tiley G.P."/>
            <person name="Fernandez-Pozo N."/>
            <person name="Barry K."/>
            <person name="Chen C."/>
            <person name="Wang M."/>
            <person name="Lipzen A."/>
            <person name="Daum C."/>
            <person name="Saski C.A."/>
            <person name="Payton A.C."/>
            <person name="Mcbreen J.C."/>
            <person name="Conrad R.E."/>
            <person name="Kollar L.M."/>
            <person name="Olsson S."/>
            <person name="Huttunen S."/>
            <person name="Landis J.B."/>
            <person name="Wickett N.J."/>
            <person name="Johnson M.G."/>
            <person name="Rensing S.A."/>
            <person name="Grimwood J."/>
            <person name="Schmutz J."/>
            <person name="Mcdaniel S.F."/>
        </authorList>
    </citation>
    <scope>NUCLEOTIDE SEQUENCE</scope>
    <source>
        <strain evidence="3">R40</strain>
    </source>
</reference>